<name>A0A8I2AKM9_9GAMM</name>
<accession>A0A8I2AKM9</accession>
<sequence length="190" mass="22014">MSQHFVGKYEAEIKFQLPDPDTFLYKIRADLAEPFTENNTETDYFYENPHLPLADNNVSMCVREMVPSGIKLWIVKGPGVSECKAINIDDCRHVQNMLTTLGYHCYLTTTKVRSIYFLNDIHITIDHLSGIGWFAEFAIMTDEQDLLDSLYKRLMATAKKYGFTEEMVETRSYKHMFLTAQSSNKEPINF</sequence>
<dbReference type="InterPro" id="IPR008173">
    <property type="entry name" value="Adenylyl_cyclase_CyaB"/>
</dbReference>
<dbReference type="EMBL" id="JAGKLY010000001">
    <property type="protein sequence ID" value="MBQ0267135.1"/>
    <property type="molecule type" value="Genomic_DNA"/>
</dbReference>
<dbReference type="PROSITE" id="PS51707">
    <property type="entry name" value="CYTH"/>
    <property type="match status" value="1"/>
</dbReference>
<organism evidence="2 3">
    <name type="scientific">Providencia huaxiensis</name>
    <dbReference type="NCBI Taxonomy" id="2027290"/>
    <lineage>
        <taxon>Bacteria</taxon>
        <taxon>Pseudomonadati</taxon>
        <taxon>Pseudomonadota</taxon>
        <taxon>Gammaproteobacteria</taxon>
        <taxon>Enterobacterales</taxon>
        <taxon>Morganellaceae</taxon>
        <taxon>Providencia</taxon>
    </lineage>
</organism>
<dbReference type="PANTHER" id="PTHR21028:SF2">
    <property type="entry name" value="CYTH DOMAIN-CONTAINING PROTEIN"/>
    <property type="match status" value="1"/>
</dbReference>
<comment type="caution">
    <text evidence="2">The sequence shown here is derived from an EMBL/GenBank/DDBJ whole genome shotgun (WGS) entry which is preliminary data.</text>
</comment>
<dbReference type="InterPro" id="IPR023577">
    <property type="entry name" value="CYTH_domain"/>
</dbReference>
<dbReference type="PANTHER" id="PTHR21028">
    <property type="entry name" value="SI:CH211-156B7.4"/>
    <property type="match status" value="1"/>
</dbReference>
<dbReference type="SUPFAM" id="SSF55154">
    <property type="entry name" value="CYTH-like phosphatases"/>
    <property type="match status" value="1"/>
</dbReference>
<dbReference type="CDD" id="cd07890">
    <property type="entry name" value="CYTH-like_AC_IV-like"/>
    <property type="match status" value="1"/>
</dbReference>
<evidence type="ECO:0000313" key="2">
    <source>
        <dbReference type="EMBL" id="MBQ0267135.1"/>
    </source>
</evidence>
<dbReference type="InterPro" id="IPR033469">
    <property type="entry name" value="CYTH-like_dom_sf"/>
</dbReference>
<evidence type="ECO:0000259" key="1">
    <source>
        <dbReference type="PROSITE" id="PS51707"/>
    </source>
</evidence>
<reference evidence="2" key="1">
    <citation type="submission" date="2021-03" db="EMBL/GenBank/DDBJ databases">
        <authorList>
            <person name="Stanton E."/>
        </authorList>
    </citation>
    <scope>NUCLEOTIDE SEQUENCE</scope>
    <source>
        <strain evidence="2">2020EL-00113</strain>
    </source>
</reference>
<dbReference type="Proteomes" id="UP000674270">
    <property type="component" value="Unassembled WGS sequence"/>
</dbReference>
<evidence type="ECO:0000313" key="3">
    <source>
        <dbReference type="Proteomes" id="UP000674270"/>
    </source>
</evidence>
<dbReference type="RefSeq" id="WP_195697334.1">
    <property type="nucleotide sequence ID" value="NZ_JAGKLY010000001.1"/>
</dbReference>
<feature type="domain" description="CYTH" evidence="1">
    <location>
        <begin position="8"/>
        <end position="179"/>
    </location>
</feature>
<dbReference type="SMART" id="SM01118">
    <property type="entry name" value="CYTH"/>
    <property type="match status" value="1"/>
</dbReference>
<dbReference type="Gene3D" id="2.40.320.10">
    <property type="entry name" value="Hypothetical Protein Pfu-838710-001"/>
    <property type="match status" value="1"/>
</dbReference>
<gene>
    <name evidence="2" type="ORF">J7T18_02350</name>
</gene>
<proteinExistence type="predicted"/>
<dbReference type="Pfam" id="PF01928">
    <property type="entry name" value="CYTH"/>
    <property type="match status" value="1"/>
</dbReference>
<dbReference type="AlphaFoldDB" id="A0A8I2AKM9"/>
<protein>
    <submittedName>
        <fullName evidence="2">Class IV adenylate cyclase</fullName>
    </submittedName>
</protein>